<sequence length="96" mass="10831">MKYLLRVEGAASLQSMRSAASLEEVVMMGLFGRRWVTVRTESGSKADDIDRLQAVFKSNGLKSKILMEGSHLKKIQVTTKDVERAKELIDVFEQEI</sequence>
<reference evidence="1 2" key="1">
    <citation type="submission" date="2017-08" db="EMBL/GenBank/DDBJ databases">
        <title>Substantial Increase in Enzyme Production by Combined Drug-Resistance Mutations in Paenibacillus agaridevorans.</title>
        <authorList>
            <person name="Tanaka Y."/>
            <person name="Funane K."/>
            <person name="Hosaka T."/>
            <person name="Shiwa Y."/>
            <person name="Fujita N."/>
            <person name="Miyazaki T."/>
            <person name="Yoshikawa H."/>
            <person name="Murakami K."/>
            <person name="Kasahara K."/>
            <person name="Inaoka T."/>
            <person name="Hiraga Y."/>
            <person name="Ochi K."/>
        </authorList>
    </citation>
    <scope>NUCLEOTIDE SEQUENCE [LARGE SCALE GENOMIC DNA]</scope>
    <source>
        <strain evidence="1 2">T-3040</strain>
    </source>
</reference>
<protein>
    <recommendedName>
        <fullName evidence="3">DUF2007 domain-containing protein</fullName>
    </recommendedName>
</protein>
<organism evidence="1 2">
    <name type="scientific">Paenibacillus agaridevorans</name>
    <dbReference type="NCBI Taxonomy" id="171404"/>
    <lineage>
        <taxon>Bacteria</taxon>
        <taxon>Bacillati</taxon>
        <taxon>Bacillota</taxon>
        <taxon>Bacilli</taxon>
        <taxon>Bacillales</taxon>
        <taxon>Paenibacillaceae</taxon>
        <taxon>Paenibacillus</taxon>
    </lineage>
</organism>
<dbReference type="EMBL" id="BDQX01000251">
    <property type="protein sequence ID" value="GBG09725.1"/>
    <property type="molecule type" value="Genomic_DNA"/>
</dbReference>
<keyword evidence="2" id="KW-1185">Reference proteome</keyword>
<proteinExistence type="predicted"/>
<dbReference type="AlphaFoldDB" id="A0A2R5EUA1"/>
<evidence type="ECO:0000313" key="2">
    <source>
        <dbReference type="Proteomes" id="UP000245202"/>
    </source>
</evidence>
<evidence type="ECO:0000313" key="1">
    <source>
        <dbReference type="EMBL" id="GBG09725.1"/>
    </source>
</evidence>
<dbReference type="Proteomes" id="UP000245202">
    <property type="component" value="Unassembled WGS sequence"/>
</dbReference>
<accession>A0A2R5EUA1</accession>
<gene>
    <name evidence="1" type="ORF">PAT3040_04385</name>
</gene>
<evidence type="ECO:0008006" key="3">
    <source>
        <dbReference type="Google" id="ProtNLM"/>
    </source>
</evidence>
<comment type="caution">
    <text evidence="1">The sequence shown here is derived from an EMBL/GenBank/DDBJ whole genome shotgun (WGS) entry which is preliminary data.</text>
</comment>
<name>A0A2R5EUA1_9BACL</name>